<dbReference type="SUPFAM" id="SSF52091">
    <property type="entry name" value="SpoIIaa-like"/>
    <property type="match status" value="1"/>
</dbReference>
<dbReference type="Gene3D" id="3.40.50.10600">
    <property type="entry name" value="SpoIIaa-like domains"/>
    <property type="match status" value="1"/>
</dbReference>
<accession>A0A9X1B666</accession>
<evidence type="ECO:0000313" key="2">
    <source>
        <dbReference type="Proteomes" id="UP001138768"/>
    </source>
</evidence>
<organism evidence="1 2">
    <name type="scientific">Lamprobacter modestohalophilus</name>
    <dbReference type="NCBI Taxonomy" id="1064514"/>
    <lineage>
        <taxon>Bacteria</taxon>
        <taxon>Pseudomonadati</taxon>
        <taxon>Pseudomonadota</taxon>
        <taxon>Gammaproteobacteria</taxon>
        <taxon>Chromatiales</taxon>
        <taxon>Chromatiaceae</taxon>
        <taxon>Lamprobacter</taxon>
    </lineage>
</organism>
<keyword evidence="2" id="KW-1185">Reference proteome</keyword>
<dbReference type="RefSeq" id="WP_200247202.1">
    <property type="nucleotide sequence ID" value="NZ_NRRY01000037.1"/>
</dbReference>
<dbReference type="InterPro" id="IPR038396">
    <property type="entry name" value="SpoIIAA-like_sf"/>
</dbReference>
<dbReference type="EMBL" id="NRRY01000037">
    <property type="protein sequence ID" value="MBK1620357.1"/>
    <property type="molecule type" value="Genomic_DNA"/>
</dbReference>
<reference evidence="1 2" key="1">
    <citation type="journal article" date="2020" name="Microorganisms">
        <title>Osmotic Adaptation and Compatible Solute Biosynthesis of Phototrophic Bacteria as Revealed from Genome Analyses.</title>
        <authorList>
            <person name="Imhoff J.F."/>
            <person name="Rahn T."/>
            <person name="Kunzel S."/>
            <person name="Keller A."/>
            <person name="Neulinger S.C."/>
        </authorList>
    </citation>
    <scope>NUCLEOTIDE SEQUENCE [LARGE SCALE GENOMIC DNA]</scope>
    <source>
        <strain evidence="1 2">DSM 25653</strain>
    </source>
</reference>
<dbReference type="InterPro" id="IPR021866">
    <property type="entry name" value="SpoIIAA-like"/>
</dbReference>
<proteinExistence type="predicted"/>
<comment type="caution">
    <text evidence="1">The sequence shown here is derived from an EMBL/GenBank/DDBJ whole genome shotgun (WGS) entry which is preliminary data.</text>
</comment>
<dbReference type="Proteomes" id="UP001138768">
    <property type="component" value="Unassembled WGS sequence"/>
</dbReference>
<gene>
    <name evidence="1" type="ORF">CKO42_18315</name>
</gene>
<dbReference type="InterPro" id="IPR036513">
    <property type="entry name" value="STAS_dom_sf"/>
</dbReference>
<evidence type="ECO:0008006" key="3">
    <source>
        <dbReference type="Google" id="ProtNLM"/>
    </source>
</evidence>
<dbReference type="Pfam" id="PF11964">
    <property type="entry name" value="SpoIIAA-like"/>
    <property type="match status" value="1"/>
</dbReference>
<protein>
    <recommendedName>
        <fullName evidence="3">STAS/SEC14 domain-containing protein</fullName>
    </recommendedName>
</protein>
<evidence type="ECO:0000313" key="1">
    <source>
        <dbReference type="EMBL" id="MBK1620357.1"/>
    </source>
</evidence>
<dbReference type="AlphaFoldDB" id="A0A9X1B666"/>
<name>A0A9X1B666_9GAMM</name>
<sequence>MIKLLPTSVDHVIALQASGTVTAADYEETVVPAVESALQAHKKLRLLYQLGPDFERFEAGAMWEDAKVGLSHLAAWERVAVVTDVDWLRTATKVFGFAMPGEVRVFSNAEFDAALAWATG</sequence>